<evidence type="ECO:0000313" key="1">
    <source>
        <dbReference type="EMBL" id="CAK9183674.1"/>
    </source>
</evidence>
<name>A0ABC8URQ5_9AQUA</name>
<dbReference type="AlphaFoldDB" id="A0ABC8URQ5"/>
<reference evidence="1 2" key="1">
    <citation type="submission" date="2024-02" db="EMBL/GenBank/DDBJ databases">
        <authorList>
            <person name="Vignale AGUSTIN F."/>
            <person name="Sosa J E."/>
            <person name="Modenutti C."/>
        </authorList>
    </citation>
    <scope>NUCLEOTIDE SEQUENCE [LARGE SCALE GENOMIC DNA]</scope>
</reference>
<proteinExistence type="predicted"/>
<sequence>MRHFWLRGVLADSTLFKEQEYIPSKEILQASAEAKVGNAGNPLVSRSAPTTETAAS</sequence>
<dbReference type="Proteomes" id="UP001642360">
    <property type="component" value="Unassembled WGS sequence"/>
</dbReference>
<organism evidence="1 2">
    <name type="scientific">Ilex paraguariensis</name>
    <name type="common">yerba mate</name>
    <dbReference type="NCBI Taxonomy" id="185542"/>
    <lineage>
        <taxon>Eukaryota</taxon>
        <taxon>Viridiplantae</taxon>
        <taxon>Streptophyta</taxon>
        <taxon>Embryophyta</taxon>
        <taxon>Tracheophyta</taxon>
        <taxon>Spermatophyta</taxon>
        <taxon>Magnoliopsida</taxon>
        <taxon>eudicotyledons</taxon>
        <taxon>Gunneridae</taxon>
        <taxon>Pentapetalae</taxon>
        <taxon>asterids</taxon>
        <taxon>campanulids</taxon>
        <taxon>Aquifoliales</taxon>
        <taxon>Aquifoliaceae</taxon>
        <taxon>Ilex</taxon>
    </lineage>
</organism>
<protein>
    <submittedName>
        <fullName evidence="1">Uncharacterized protein</fullName>
    </submittedName>
</protein>
<evidence type="ECO:0000313" key="2">
    <source>
        <dbReference type="Proteomes" id="UP001642360"/>
    </source>
</evidence>
<keyword evidence="2" id="KW-1185">Reference proteome</keyword>
<dbReference type="EMBL" id="CAUOFW020008724">
    <property type="protein sequence ID" value="CAK9183674.1"/>
    <property type="molecule type" value="Genomic_DNA"/>
</dbReference>
<accession>A0ABC8URQ5</accession>
<comment type="caution">
    <text evidence="1">The sequence shown here is derived from an EMBL/GenBank/DDBJ whole genome shotgun (WGS) entry which is preliminary data.</text>
</comment>
<feature type="non-terminal residue" evidence="1">
    <location>
        <position position="56"/>
    </location>
</feature>
<gene>
    <name evidence="1" type="ORF">ILEXP_LOCUS53962</name>
</gene>